<evidence type="ECO:0000313" key="2">
    <source>
        <dbReference type="EMBL" id="AYB42464.1"/>
    </source>
</evidence>
<dbReference type="EMBL" id="MRTF01000008">
    <property type="protein sequence ID" value="OME90111.1"/>
    <property type="molecule type" value="Genomic_DNA"/>
</dbReference>
<feature type="transmembrane region" description="Helical" evidence="1">
    <location>
        <begin position="35"/>
        <end position="57"/>
    </location>
</feature>
<sequence>MSEDLNREILKELKEINNKLDTLNSSKGISGTLKVIALIFGFLVIGPLLVGIMVYLFNLTG</sequence>
<gene>
    <name evidence="3" type="ORF">BK123_22675</name>
    <name evidence="2" type="ORF">D5F53_03870</name>
</gene>
<keyword evidence="5" id="KW-1185">Reference proteome</keyword>
<reference evidence="3 4" key="1">
    <citation type="submission" date="2016-11" db="EMBL/GenBank/DDBJ databases">
        <title>Paenibacillus species isolates.</title>
        <authorList>
            <person name="Beno S.M."/>
        </authorList>
    </citation>
    <scope>NUCLEOTIDE SEQUENCE [LARGE SCALE GENOMIC DNA]</scope>
    <source>
        <strain evidence="3 4">FSL F4-0100</strain>
    </source>
</reference>
<evidence type="ECO:0000313" key="4">
    <source>
        <dbReference type="Proteomes" id="UP000187074"/>
    </source>
</evidence>
<keyword evidence="1" id="KW-0472">Membrane</keyword>
<dbReference type="AlphaFoldDB" id="A0A1R1AWW5"/>
<dbReference type="RefSeq" id="WP_076324645.1">
    <property type="nucleotide sequence ID" value="NZ_CP032412.1"/>
</dbReference>
<keyword evidence="1" id="KW-1133">Transmembrane helix</keyword>
<keyword evidence="1" id="KW-0812">Transmembrane</keyword>
<dbReference type="STRING" id="1401.BK123_22675"/>
<proteinExistence type="predicted"/>
<evidence type="ECO:0000313" key="3">
    <source>
        <dbReference type="EMBL" id="OME90111.1"/>
    </source>
</evidence>
<dbReference type="OrthoDB" id="2655668at2"/>
<dbReference type="EMBL" id="CP032412">
    <property type="protein sequence ID" value="AYB42464.1"/>
    <property type="molecule type" value="Genomic_DNA"/>
</dbReference>
<accession>A0A1R1AWW5</accession>
<dbReference type="Proteomes" id="UP000187074">
    <property type="component" value="Unassembled WGS sequence"/>
</dbReference>
<dbReference type="Proteomes" id="UP000266552">
    <property type="component" value="Chromosome"/>
</dbReference>
<protein>
    <submittedName>
        <fullName evidence="3">Uncharacterized protein</fullName>
    </submittedName>
</protein>
<reference evidence="2 5" key="2">
    <citation type="submission" date="2018-09" db="EMBL/GenBank/DDBJ databases">
        <title>Genome Sequence of Paenibacillus lautus Strain E7593-69, Azo Dye-Degrading Bacteria, Isolated from Commercial Tattoo Inks.</title>
        <authorList>
            <person name="Nho S.W."/>
            <person name="Kim S.-J."/>
            <person name="Kweon O."/>
            <person name="Cerniglia C.E."/>
        </authorList>
    </citation>
    <scope>NUCLEOTIDE SEQUENCE [LARGE SCALE GENOMIC DNA]</scope>
    <source>
        <strain evidence="2 5">E7593-69</strain>
    </source>
</reference>
<evidence type="ECO:0000313" key="5">
    <source>
        <dbReference type="Proteomes" id="UP000266552"/>
    </source>
</evidence>
<dbReference type="KEGG" id="plw:D5F53_03870"/>
<organism evidence="3 4">
    <name type="scientific">Paenibacillus lautus</name>
    <name type="common">Bacillus lautus</name>
    <dbReference type="NCBI Taxonomy" id="1401"/>
    <lineage>
        <taxon>Bacteria</taxon>
        <taxon>Bacillati</taxon>
        <taxon>Bacillota</taxon>
        <taxon>Bacilli</taxon>
        <taxon>Bacillales</taxon>
        <taxon>Paenibacillaceae</taxon>
        <taxon>Paenibacillus</taxon>
    </lineage>
</organism>
<evidence type="ECO:0000256" key="1">
    <source>
        <dbReference type="SAM" id="Phobius"/>
    </source>
</evidence>
<name>A0A1R1AWW5_PAELA</name>